<dbReference type="FunFam" id="3.40.50.300:FF:000221">
    <property type="entry name" value="Multidrug ABC transporter ATP-binding protein"/>
    <property type="match status" value="1"/>
</dbReference>
<dbReference type="RefSeq" id="WP_338707058.1">
    <property type="nucleotide sequence ID" value="NZ_CP145892.1"/>
</dbReference>
<dbReference type="InterPro" id="IPR003593">
    <property type="entry name" value="AAA+_ATPase"/>
</dbReference>
<dbReference type="PANTHER" id="PTHR43394">
    <property type="entry name" value="ATP-DEPENDENT PERMEASE MDL1, MITOCHONDRIAL"/>
    <property type="match status" value="1"/>
</dbReference>
<dbReference type="Gene3D" id="1.20.1560.10">
    <property type="entry name" value="ABC transporter type 1, transmembrane domain"/>
    <property type="match status" value="1"/>
</dbReference>
<dbReference type="CDD" id="cd07346">
    <property type="entry name" value="ABC_6TM_exporters"/>
    <property type="match status" value="1"/>
</dbReference>
<dbReference type="GO" id="GO:0005524">
    <property type="term" value="F:ATP binding"/>
    <property type="evidence" value="ECO:0007669"/>
    <property type="project" value="UniProtKB-KW"/>
</dbReference>
<dbReference type="Pfam" id="PF00005">
    <property type="entry name" value="ABC_tran"/>
    <property type="match status" value="1"/>
</dbReference>
<evidence type="ECO:0000313" key="13">
    <source>
        <dbReference type="Proteomes" id="UP001364764"/>
    </source>
</evidence>
<evidence type="ECO:0000256" key="8">
    <source>
        <dbReference type="ARBA" id="ARBA00023136"/>
    </source>
</evidence>
<name>A0ABD8AQK0_PAEAM</name>
<dbReference type="InterPro" id="IPR027417">
    <property type="entry name" value="P-loop_NTPase"/>
</dbReference>
<dbReference type="GO" id="GO:0055085">
    <property type="term" value="P:transmembrane transport"/>
    <property type="evidence" value="ECO:0007669"/>
    <property type="project" value="UniProtKB-ARBA"/>
</dbReference>
<dbReference type="InterPro" id="IPR011527">
    <property type="entry name" value="ABC1_TM_dom"/>
</dbReference>
<proteinExistence type="predicted"/>
<feature type="transmembrane region" description="Helical" evidence="9">
    <location>
        <begin position="68"/>
        <end position="88"/>
    </location>
</feature>
<feature type="domain" description="ABC transporter" evidence="10">
    <location>
        <begin position="343"/>
        <end position="578"/>
    </location>
</feature>
<dbReference type="Gene3D" id="3.40.50.300">
    <property type="entry name" value="P-loop containing nucleotide triphosphate hydrolases"/>
    <property type="match status" value="1"/>
</dbReference>
<evidence type="ECO:0000259" key="10">
    <source>
        <dbReference type="PROSITE" id="PS50893"/>
    </source>
</evidence>
<evidence type="ECO:0000256" key="6">
    <source>
        <dbReference type="ARBA" id="ARBA00022840"/>
    </source>
</evidence>
<keyword evidence="8 9" id="KW-0472">Membrane</keyword>
<dbReference type="SUPFAM" id="SSF90123">
    <property type="entry name" value="ABC transporter transmembrane region"/>
    <property type="match status" value="1"/>
</dbReference>
<dbReference type="AlphaFoldDB" id="A0ABD8AQK0"/>
<dbReference type="Pfam" id="PF00664">
    <property type="entry name" value="ABC_membrane"/>
    <property type="match status" value="1"/>
</dbReference>
<reference evidence="12 13" key="1">
    <citation type="submission" date="2024-02" db="EMBL/GenBank/DDBJ databases">
        <title>Complete sequences of two Paenibacillus sp. strains and one Lysinibacillus strain isolated from the environment on STAA medium highlight biotechnological potential.</title>
        <authorList>
            <person name="Attere S.A."/>
            <person name="Piche L.C."/>
            <person name="Intertaglia L."/>
            <person name="Lami R."/>
            <person name="Charette S.J."/>
            <person name="Vincent A.T."/>
        </authorList>
    </citation>
    <scope>NUCLEOTIDE SEQUENCE [LARGE SCALE GENOMIC DNA]</scope>
    <source>
        <strain evidence="12 13">Y5S-7</strain>
    </source>
</reference>
<evidence type="ECO:0000256" key="3">
    <source>
        <dbReference type="ARBA" id="ARBA00022475"/>
    </source>
</evidence>
<evidence type="ECO:0000256" key="1">
    <source>
        <dbReference type="ARBA" id="ARBA00004651"/>
    </source>
</evidence>
<dbReference type="InterPro" id="IPR003439">
    <property type="entry name" value="ABC_transporter-like_ATP-bd"/>
</dbReference>
<evidence type="ECO:0000313" key="12">
    <source>
        <dbReference type="EMBL" id="WWP19872.1"/>
    </source>
</evidence>
<dbReference type="Proteomes" id="UP001364764">
    <property type="component" value="Chromosome"/>
</dbReference>
<dbReference type="PROSITE" id="PS50929">
    <property type="entry name" value="ABC_TM1F"/>
    <property type="match status" value="1"/>
</dbReference>
<feature type="transmembrane region" description="Helical" evidence="9">
    <location>
        <begin position="27"/>
        <end position="48"/>
    </location>
</feature>
<dbReference type="PROSITE" id="PS50893">
    <property type="entry name" value="ABC_TRANSPORTER_2"/>
    <property type="match status" value="1"/>
</dbReference>
<dbReference type="InterPro" id="IPR039421">
    <property type="entry name" value="Type_1_exporter"/>
</dbReference>
<dbReference type="SUPFAM" id="SSF52540">
    <property type="entry name" value="P-loop containing nucleoside triphosphate hydrolases"/>
    <property type="match status" value="1"/>
</dbReference>
<keyword evidence="7 9" id="KW-1133">Transmembrane helix</keyword>
<dbReference type="EMBL" id="CP145892">
    <property type="protein sequence ID" value="WWP19872.1"/>
    <property type="molecule type" value="Genomic_DNA"/>
</dbReference>
<keyword evidence="4 9" id="KW-0812">Transmembrane</keyword>
<evidence type="ECO:0000259" key="11">
    <source>
        <dbReference type="PROSITE" id="PS50929"/>
    </source>
</evidence>
<keyword evidence="6 12" id="KW-0067">ATP-binding</keyword>
<dbReference type="GeneID" id="93479015"/>
<keyword evidence="2" id="KW-0813">Transport</keyword>
<evidence type="ECO:0000256" key="7">
    <source>
        <dbReference type="ARBA" id="ARBA00022989"/>
    </source>
</evidence>
<evidence type="ECO:0000256" key="5">
    <source>
        <dbReference type="ARBA" id="ARBA00022741"/>
    </source>
</evidence>
<accession>A0ABD8AQK0</accession>
<keyword evidence="5" id="KW-0547">Nucleotide-binding</keyword>
<feature type="transmembrane region" description="Helical" evidence="9">
    <location>
        <begin position="146"/>
        <end position="163"/>
    </location>
</feature>
<evidence type="ECO:0000256" key="4">
    <source>
        <dbReference type="ARBA" id="ARBA00022692"/>
    </source>
</evidence>
<protein>
    <submittedName>
        <fullName evidence="12">ABC transporter ATP-binding protein</fullName>
    </submittedName>
</protein>
<comment type="subcellular location">
    <subcellularLocation>
        <location evidence="1">Cell membrane</location>
        <topology evidence="1">Multi-pass membrane protein</topology>
    </subcellularLocation>
</comment>
<dbReference type="PROSITE" id="PS00211">
    <property type="entry name" value="ABC_TRANSPORTER_1"/>
    <property type="match status" value="1"/>
</dbReference>
<sequence>MTKAPSTSRYALFKQIKPFIKNANRQIFILGALKLALTAIALMIPYLYKLLIDHVMVGRELGMLPYILSGYLGLFALETTALGLQTLFSNRLLGRTKLDLQLNMWKRLVRMKPTLYERYSAGDLKNRLDGDVTLVKDFIFLHLIDYTFKWISVGAYAVILLSLNWKMALLGFIMLPISFVISSRLGKKAKALVSEFRQTTGEYETWISNSFRHWKEIKALNMQRKESIKFVGYWKRFGKIKFRHLAYTYANELYYTFQDDFINKMNLYFIGGLLIFQGELTIGGLLVFLTYYQQMINNINEINASNVQLHDVTPSIERIVELLELPVTPQRKLALQPEFQGHLEFRDVSFHYQENQSNVLHEINLNIQPGDYTAIVGRSGSGKSTLIKLILGQNETQQGAILVDGQPIGDLGSEYLYQHIGVVMQENALFSMSIMDNLRLVQPLATEEEVREVCRMALLDDFIEGLPDQYNTILGESSIKLSGGQKQRLALARVLLTRPRMLILDEATSALDNDSERKINEVIRGIAEDMTVLVIAHRYSAIQDAEQVIVLDQGEIVATGTHLELAGRHEVYDTLFKDQRQGIGSVVT</sequence>
<evidence type="ECO:0000256" key="9">
    <source>
        <dbReference type="SAM" id="Phobius"/>
    </source>
</evidence>
<gene>
    <name evidence="12" type="ORF">V6668_26080</name>
</gene>
<feature type="transmembrane region" description="Helical" evidence="9">
    <location>
        <begin position="267"/>
        <end position="292"/>
    </location>
</feature>
<feature type="domain" description="ABC transmembrane type-1" evidence="11">
    <location>
        <begin position="28"/>
        <end position="311"/>
    </location>
</feature>
<keyword evidence="3" id="KW-1003">Cell membrane</keyword>
<dbReference type="PANTHER" id="PTHR43394:SF1">
    <property type="entry name" value="ATP-BINDING CASSETTE SUB-FAMILY B MEMBER 10, MITOCHONDRIAL"/>
    <property type="match status" value="1"/>
</dbReference>
<organism evidence="12 13">
    <name type="scientific">Paenibacillus amylolyticus</name>
    <dbReference type="NCBI Taxonomy" id="1451"/>
    <lineage>
        <taxon>Bacteria</taxon>
        <taxon>Bacillati</taxon>
        <taxon>Bacillota</taxon>
        <taxon>Bacilli</taxon>
        <taxon>Bacillales</taxon>
        <taxon>Paenibacillaceae</taxon>
        <taxon>Paenibacillus</taxon>
    </lineage>
</organism>
<dbReference type="InterPro" id="IPR017871">
    <property type="entry name" value="ABC_transporter-like_CS"/>
</dbReference>
<evidence type="ECO:0000256" key="2">
    <source>
        <dbReference type="ARBA" id="ARBA00022448"/>
    </source>
</evidence>
<dbReference type="InterPro" id="IPR036640">
    <property type="entry name" value="ABC1_TM_sf"/>
</dbReference>
<feature type="transmembrane region" description="Helical" evidence="9">
    <location>
        <begin position="169"/>
        <end position="186"/>
    </location>
</feature>
<dbReference type="GO" id="GO:0005886">
    <property type="term" value="C:plasma membrane"/>
    <property type="evidence" value="ECO:0007669"/>
    <property type="project" value="UniProtKB-SubCell"/>
</dbReference>
<dbReference type="SMART" id="SM00382">
    <property type="entry name" value="AAA"/>
    <property type="match status" value="1"/>
</dbReference>